<dbReference type="SUPFAM" id="SSF63380">
    <property type="entry name" value="Riboflavin synthase domain-like"/>
    <property type="match status" value="1"/>
</dbReference>
<evidence type="ECO:0000256" key="14">
    <source>
        <dbReference type="SAM" id="MobiDB-lite"/>
    </source>
</evidence>
<dbReference type="SFLD" id="SFLDG01168">
    <property type="entry name" value="Ferric_reductase_subgroup_(FRE"/>
    <property type="match status" value="1"/>
</dbReference>
<evidence type="ECO:0000313" key="17">
    <source>
        <dbReference type="EMBL" id="KLO19817.1"/>
    </source>
</evidence>
<evidence type="ECO:0000256" key="2">
    <source>
        <dbReference type="ARBA" id="ARBA00006278"/>
    </source>
</evidence>
<dbReference type="InterPro" id="IPR013112">
    <property type="entry name" value="FAD-bd_8"/>
</dbReference>
<comment type="similarity">
    <text evidence="2">Belongs to the ferric reductase (FRE) family.</text>
</comment>
<proteinExistence type="inferred from homology"/>
<dbReference type="Pfam" id="PF08030">
    <property type="entry name" value="NAD_binding_6"/>
    <property type="match status" value="1"/>
</dbReference>
<dbReference type="InterPro" id="IPR013121">
    <property type="entry name" value="Fe_red_NAD-bd_6"/>
</dbReference>
<dbReference type="EMBL" id="KQ085884">
    <property type="protein sequence ID" value="KLO19817.1"/>
    <property type="molecule type" value="Genomic_DNA"/>
</dbReference>
<dbReference type="PANTHER" id="PTHR32361">
    <property type="entry name" value="FERRIC/CUPRIC REDUCTASE TRANSMEMBRANE COMPONENT"/>
    <property type="match status" value="1"/>
</dbReference>
<keyword evidence="8 15" id="KW-1133">Transmembrane helix</keyword>
<dbReference type="Pfam" id="PF08022">
    <property type="entry name" value="FAD_binding_8"/>
    <property type="match status" value="1"/>
</dbReference>
<dbReference type="AlphaFoldDB" id="A0A0H2S6E6"/>
<keyword evidence="5" id="KW-1003">Cell membrane</keyword>
<dbReference type="SFLD" id="SFLDS00052">
    <property type="entry name" value="Ferric_Reductase_Domain"/>
    <property type="match status" value="1"/>
</dbReference>
<evidence type="ECO:0000313" key="18">
    <source>
        <dbReference type="Proteomes" id="UP000053477"/>
    </source>
</evidence>
<feature type="transmembrane region" description="Helical" evidence="15">
    <location>
        <begin position="108"/>
        <end position="135"/>
    </location>
</feature>
<dbReference type="GO" id="GO:0052851">
    <property type="term" value="F:ferric-chelate reductase (NADPH) activity"/>
    <property type="evidence" value="ECO:0007669"/>
    <property type="project" value="UniProtKB-EC"/>
</dbReference>
<dbReference type="EC" id="1.16.1.9" evidence="3"/>
<keyword evidence="4" id="KW-0813">Transport</keyword>
<accession>A0A0H2S6E6</accession>
<dbReference type="InterPro" id="IPR051410">
    <property type="entry name" value="Ferric/Cupric_Reductase"/>
</dbReference>
<comment type="catalytic activity">
    <reaction evidence="13">
        <text>2 a Fe(II)-siderophore + NADP(+) + H(+) = 2 a Fe(III)-siderophore + NADPH</text>
        <dbReference type="Rhea" id="RHEA:28795"/>
        <dbReference type="Rhea" id="RHEA-COMP:11342"/>
        <dbReference type="Rhea" id="RHEA-COMP:11344"/>
        <dbReference type="ChEBI" id="CHEBI:15378"/>
        <dbReference type="ChEBI" id="CHEBI:29033"/>
        <dbReference type="ChEBI" id="CHEBI:29034"/>
        <dbReference type="ChEBI" id="CHEBI:57783"/>
        <dbReference type="ChEBI" id="CHEBI:58349"/>
        <dbReference type="EC" id="1.16.1.9"/>
    </reaction>
</comment>
<evidence type="ECO:0000256" key="7">
    <source>
        <dbReference type="ARBA" id="ARBA00022982"/>
    </source>
</evidence>
<dbReference type="InterPro" id="IPR013130">
    <property type="entry name" value="Fe3_Rdtase_TM_dom"/>
</dbReference>
<dbReference type="InterPro" id="IPR039261">
    <property type="entry name" value="FNR_nucleotide-bd"/>
</dbReference>
<dbReference type="InParanoid" id="A0A0H2S6E6"/>
<dbReference type="GO" id="GO:0006826">
    <property type="term" value="P:iron ion transport"/>
    <property type="evidence" value="ECO:0007669"/>
    <property type="project" value="TreeGrafter"/>
</dbReference>
<evidence type="ECO:0000256" key="1">
    <source>
        <dbReference type="ARBA" id="ARBA00004651"/>
    </source>
</evidence>
<feature type="region of interest" description="Disordered" evidence="14">
    <location>
        <begin position="509"/>
        <end position="530"/>
    </location>
</feature>
<keyword evidence="11 15" id="KW-0472">Membrane</keyword>
<name>A0A0H2S6E6_9AGAM</name>
<dbReference type="Proteomes" id="UP000053477">
    <property type="component" value="Unassembled WGS sequence"/>
</dbReference>
<evidence type="ECO:0000256" key="10">
    <source>
        <dbReference type="ARBA" id="ARBA00023065"/>
    </source>
</evidence>
<feature type="domain" description="FAD-binding FR-type" evidence="16">
    <location>
        <begin position="303"/>
        <end position="415"/>
    </location>
</feature>
<evidence type="ECO:0000256" key="12">
    <source>
        <dbReference type="ARBA" id="ARBA00023180"/>
    </source>
</evidence>
<feature type="compositionally biased region" description="Basic and acidic residues" evidence="14">
    <location>
        <begin position="519"/>
        <end position="530"/>
    </location>
</feature>
<evidence type="ECO:0000256" key="6">
    <source>
        <dbReference type="ARBA" id="ARBA00022692"/>
    </source>
</evidence>
<evidence type="ECO:0000256" key="11">
    <source>
        <dbReference type="ARBA" id="ARBA00023136"/>
    </source>
</evidence>
<keyword evidence="10" id="KW-0406">Ion transport</keyword>
<dbReference type="STRING" id="27342.A0A0H2S6E6"/>
<dbReference type="CDD" id="cd06186">
    <property type="entry name" value="NOX_Duox_like_FAD_NADP"/>
    <property type="match status" value="1"/>
</dbReference>
<dbReference type="GO" id="GO:0005886">
    <property type="term" value="C:plasma membrane"/>
    <property type="evidence" value="ECO:0007669"/>
    <property type="project" value="UniProtKB-SubCell"/>
</dbReference>
<protein>
    <recommendedName>
        <fullName evidence="3">ferric-chelate reductase (NADPH)</fullName>
        <ecNumber evidence="3">1.16.1.9</ecNumber>
    </recommendedName>
</protein>
<keyword evidence="9" id="KW-0560">Oxidoreductase</keyword>
<dbReference type="Pfam" id="PF01794">
    <property type="entry name" value="Ferric_reduct"/>
    <property type="match status" value="1"/>
</dbReference>
<comment type="subcellular location">
    <subcellularLocation>
        <location evidence="1">Cell membrane</location>
        <topology evidence="1">Multi-pass membrane protein</topology>
    </subcellularLocation>
</comment>
<sequence>MVHPILSRGASPSEADLRLKASYNHQSVEQLWLFLTAVVGLLTVINWSRRVWRFYAKRRAPGVQANILEKDTVEAVNPGRTGKVALRNTPSAFASLFRIVCFRTTIPIGFSAVASVSETAFILGYLGALFGWLFVNTSDAESFFFEDRAAHLASSQLALIVALAGKNNVLSYLTGVSHEKLNVLHRAAARSCLVLLWIHAITRSASGLPAKFDLQNGWMRCGVVGLAAFTIATILSLRIIRVRFFEFFFVTHLILIAIFLICGFIHAKDPGFGNYIWPALFVWGLERGVRSLKLVWNNRVWSRSDKQSRVATVEHLTSDTVRLTLRRHMHWKPGQHAYVILPSVSKLPTEAHPFTISSIPHSLDGVNDHADKDLVFLIRGRSGFTQRLLEHAGRKGSAPTVPALIDGPYGSPPDLSIFSTCILFAGGSGVSYTLPLLMDLVRRARSGTSSVQRIFFVWVIKEPQHLAWIASVLSTAVLSAPSTLEIDSRIHVTGKSVQVSEYLKNLDYENSSSSSSESASRRSSESYESKKTETIPYTAFKTKEGRPDVHRIIEDAVTMATGPVSVDVAGPAPLAHSVRAALTSEITSPIAVLKGRQPVTLHVETFGMVKG</sequence>
<feature type="transmembrane region" description="Helical" evidence="15">
    <location>
        <begin position="217"/>
        <end position="237"/>
    </location>
</feature>
<keyword evidence="6 15" id="KW-0812">Transmembrane</keyword>
<evidence type="ECO:0000256" key="4">
    <source>
        <dbReference type="ARBA" id="ARBA00022448"/>
    </source>
</evidence>
<feature type="transmembrane region" description="Helical" evidence="15">
    <location>
        <begin position="31"/>
        <end position="49"/>
    </location>
</feature>
<dbReference type="InterPro" id="IPR017938">
    <property type="entry name" value="Riboflavin_synthase-like_b-brl"/>
</dbReference>
<gene>
    <name evidence="17" type="ORF">SCHPADRAFT_817568</name>
</gene>
<evidence type="ECO:0000259" key="16">
    <source>
        <dbReference type="PROSITE" id="PS51384"/>
    </source>
</evidence>
<reference evidence="17 18" key="1">
    <citation type="submission" date="2015-04" db="EMBL/GenBank/DDBJ databases">
        <title>Complete genome sequence of Schizopora paradoxa KUC8140, a cosmopolitan wood degrader in East Asia.</title>
        <authorList>
            <consortium name="DOE Joint Genome Institute"/>
            <person name="Min B."/>
            <person name="Park H."/>
            <person name="Jang Y."/>
            <person name="Kim J.-J."/>
            <person name="Kim K.H."/>
            <person name="Pangilinan J."/>
            <person name="Lipzen A."/>
            <person name="Riley R."/>
            <person name="Grigoriev I.V."/>
            <person name="Spatafora J.W."/>
            <person name="Choi I.-G."/>
        </authorList>
    </citation>
    <scope>NUCLEOTIDE SEQUENCE [LARGE SCALE GENOMIC DNA]</scope>
    <source>
        <strain evidence="17 18">KUC8140</strain>
    </source>
</reference>
<evidence type="ECO:0000256" key="5">
    <source>
        <dbReference type="ARBA" id="ARBA00022475"/>
    </source>
</evidence>
<evidence type="ECO:0000256" key="13">
    <source>
        <dbReference type="ARBA" id="ARBA00048483"/>
    </source>
</evidence>
<evidence type="ECO:0000256" key="3">
    <source>
        <dbReference type="ARBA" id="ARBA00012668"/>
    </source>
</evidence>
<dbReference type="PANTHER" id="PTHR32361:SF9">
    <property type="entry name" value="FERRIC REDUCTASE TRANSMEMBRANE COMPONENT 3-RELATED"/>
    <property type="match status" value="1"/>
</dbReference>
<dbReference type="Gene3D" id="2.40.30.10">
    <property type="entry name" value="Translation factors"/>
    <property type="match status" value="1"/>
</dbReference>
<evidence type="ECO:0000256" key="9">
    <source>
        <dbReference type="ARBA" id="ARBA00023002"/>
    </source>
</evidence>
<evidence type="ECO:0000256" key="15">
    <source>
        <dbReference type="SAM" id="Phobius"/>
    </source>
</evidence>
<dbReference type="GO" id="GO:0006879">
    <property type="term" value="P:intracellular iron ion homeostasis"/>
    <property type="evidence" value="ECO:0007669"/>
    <property type="project" value="TreeGrafter"/>
</dbReference>
<dbReference type="InterPro" id="IPR017927">
    <property type="entry name" value="FAD-bd_FR_type"/>
</dbReference>
<keyword evidence="12" id="KW-0325">Glycoprotein</keyword>
<keyword evidence="7" id="KW-0249">Electron transport</keyword>
<keyword evidence="18" id="KW-1185">Reference proteome</keyword>
<dbReference type="Gene3D" id="3.40.50.80">
    <property type="entry name" value="Nucleotide-binding domain of ferredoxin-NADP reductase (FNR) module"/>
    <property type="match status" value="1"/>
</dbReference>
<dbReference type="OrthoDB" id="4494341at2759"/>
<feature type="transmembrane region" description="Helical" evidence="15">
    <location>
        <begin position="244"/>
        <end position="267"/>
    </location>
</feature>
<organism evidence="17 18">
    <name type="scientific">Schizopora paradoxa</name>
    <dbReference type="NCBI Taxonomy" id="27342"/>
    <lineage>
        <taxon>Eukaryota</taxon>
        <taxon>Fungi</taxon>
        <taxon>Dikarya</taxon>
        <taxon>Basidiomycota</taxon>
        <taxon>Agaricomycotina</taxon>
        <taxon>Agaricomycetes</taxon>
        <taxon>Hymenochaetales</taxon>
        <taxon>Schizoporaceae</taxon>
        <taxon>Schizopora</taxon>
    </lineage>
</organism>
<dbReference type="GO" id="GO:0015677">
    <property type="term" value="P:copper ion import"/>
    <property type="evidence" value="ECO:0007669"/>
    <property type="project" value="TreeGrafter"/>
</dbReference>
<dbReference type="PROSITE" id="PS51384">
    <property type="entry name" value="FAD_FR"/>
    <property type="match status" value="1"/>
</dbReference>
<evidence type="ECO:0000256" key="8">
    <source>
        <dbReference type="ARBA" id="ARBA00022989"/>
    </source>
</evidence>